<dbReference type="SMART" id="SM00042">
    <property type="entry name" value="CUB"/>
    <property type="match status" value="1"/>
</dbReference>
<keyword evidence="4" id="KW-1133">Transmembrane helix</keyword>
<keyword evidence="4" id="KW-0472">Membrane</keyword>
<feature type="transmembrane region" description="Helical" evidence="4">
    <location>
        <begin position="159"/>
        <end position="182"/>
    </location>
</feature>
<dbReference type="WBParaSite" id="PTRK_0001272200.1">
    <property type="protein sequence ID" value="PTRK_0001272200.1"/>
    <property type="gene ID" value="PTRK_0001272200"/>
</dbReference>
<evidence type="ECO:0000259" key="6">
    <source>
        <dbReference type="PROSITE" id="PS01180"/>
    </source>
</evidence>
<dbReference type="InterPro" id="IPR000859">
    <property type="entry name" value="CUB_dom"/>
</dbReference>
<dbReference type="InterPro" id="IPR035914">
    <property type="entry name" value="Sperma_CUB_dom_sf"/>
</dbReference>
<proteinExistence type="predicted"/>
<sequence>MLLKLVLTLLTSSIFITNIQSQKCHCDDRRIVLFRATDNRLIFTPEYPRYYCGNLDCLWIIESFKNHSQFHFFANNIDLRDGKDYLYFYEGHKKRDIRKNHELIPSHSCTGKGLCQYYSSGEKLIIRFKSSTGYPSHYGFQGRISIYQPGIINFINDSILLIIAFALALLIFIVIILTILFFTKKSTPMKKKTKVEEKLLEENEKKTEDVN</sequence>
<comment type="caution">
    <text evidence="2">Lacks conserved residue(s) required for the propagation of feature annotation.</text>
</comment>
<evidence type="ECO:0000256" key="5">
    <source>
        <dbReference type="SAM" id="SignalP"/>
    </source>
</evidence>
<keyword evidence="1" id="KW-1015">Disulfide bond</keyword>
<dbReference type="Pfam" id="PF00431">
    <property type="entry name" value="CUB"/>
    <property type="match status" value="1"/>
</dbReference>
<dbReference type="SUPFAM" id="SSF49854">
    <property type="entry name" value="Spermadhesin, CUB domain"/>
    <property type="match status" value="1"/>
</dbReference>
<evidence type="ECO:0000313" key="8">
    <source>
        <dbReference type="WBParaSite" id="PTRK_0001272200.1"/>
    </source>
</evidence>
<dbReference type="AlphaFoldDB" id="A0A0N4ZVT9"/>
<evidence type="ECO:0000256" key="3">
    <source>
        <dbReference type="SAM" id="MobiDB-lite"/>
    </source>
</evidence>
<dbReference type="Gene3D" id="2.60.120.290">
    <property type="entry name" value="Spermadhesin, CUB domain"/>
    <property type="match status" value="1"/>
</dbReference>
<protein>
    <submittedName>
        <fullName evidence="8">CUB domain-containing protein</fullName>
    </submittedName>
</protein>
<keyword evidence="4" id="KW-0812">Transmembrane</keyword>
<feature type="chain" id="PRO_5005892263" evidence="5">
    <location>
        <begin position="22"/>
        <end position="211"/>
    </location>
</feature>
<evidence type="ECO:0000256" key="4">
    <source>
        <dbReference type="SAM" id="Phobius"/>
    </source>
</evidence>
<accession>A0A0N4ZVT9</accession>
<organism evidence="7 8">
    <name type="scientific">Parastrongyloides trichosuri</name>
    <name type="common">Possum-specific nematode worm</name>
    <dbReference type="NCBI Taxonomy" id="131310"/>
    <lineage>
        <taxon>Eukaryota</taxon>
        <taxon>Metazoa</taxon>
        <taxon>Ecdysozoa</taxon>
        <taxon>Nematoda</taxon>
        <taxon>Chromadorea</taxon>
        <taxon>Rhabditida</taxon>
        <taxon>Tylenchina</taxon>
        <taxon>Panagrolaimomorpha</taxon>
        <taxon>Strongyloidoidea</taxon>
        <taxon>Strongyloididae</taxon>
        <taxon>Parastrongyloides</taxon>
    </lineage>
</organism>
<evidence type="ECO:0000256" key="1">
    <source>
        <dbReference type="ARBA" id="ARBA00023157"/>
    </source>
</evidence>
<keyword evidence="7" id="KW-1185">Reference proteome</keyword>
<keyword evidence="5" id="KW-0732">Signal</keyword>
<name>A0A0N4ZVT9_PARTI</name>
<feature type="compositionally biased region" description="Basic and acidic residues" evidence="3">
    <location>
        <begin position="194"/>
        <end position="211"/>
    </location>
</feature>
<reference evidence="8" key="1">
    <citation type="submission" date="2017-02" db="UniProtKB">
        <authorList>
            <consortium name="WormBaseParasite"/>
        </authorList>
    </citation>
    <scope>IDENTIFICATION</scope>
</reference>
<feature type="region of interest" description="Disordered" evidence="3">
    <location>
        <begin position="191"/>
        <end position="211"/>
    </location>
</feature>
<dbReference type="CDD" id="cd00041">
    <property type="entry name" value="CUB"/>
    <property type="match status" value="1"/>
</dbReference>
<evidence type="ECO:0000313" key="7">
    <source>
        <dbReference type="Proteomes" id="UP000038045"/>
    </source>
</evidence>
<dbReference type="Proteomes" id="UP000038045">
    <property type="component" value="Unplaced"/>
</dbReference>
<evidence type="ECO:0000256" key="2">
    <source>
        <dbReference type="PROSITE-ProRule" id="PRU00059"/>
    </source>
</evidence>
<feature type="signal peptide" evidence="5">
    <location>
        <begin position="1"/>
        <end position="21"/>
    </location>
</feature>
<dbReference type="PROSITE" id="PS01180">
    <property type="entry name" value="CUB"/>
    <property type="match status" value="1"/>
</dbReference>
<feature type="domain" description="CUB" evidence="6">
    <location>
        <begin position="26"/>
        <end position="147"/>
    </location>
</feature>